<organism evidence="1 2">
    <name type="scientific">Undibacterium danionis</name>
    <dbReference type="NCBI Taxonomy" id="1812100"/>
    <lineage>
        <taxon>Bacteria</taxon>
        <taxon>Pseudomonadati</taxon>
        <taxon>Pseudomonadota</taxon>
        <taxon>Betaproteobacteria</taxon>
        <taxon>Burkholderiales</taxon>
        <taxon>Oxalobacteraceae</taxon>
        <taxon>Undibacterium</taxon>
    </lineage>
</organism>
<evidence type="ECO:0000313" key="1">
    <source>
        <dbReference type="EMBL" id="MFC0349047.1"/>
    </source>
</evidence>
<keyword evidence="2" id="KW-1185">Reference proteome</keyword>
<accession>A0ABV6IBK9</accession>
<dbReference type="RefSeq" id="WP_390210374.1">
    <property type="nucleotide sequence ID" value="NZ_JBHLXJ010000004.1"/>
</dbReference>
<evidence type="ECO:0000313" key="2">
    <source>
        <dbReference type="Proteomes" id="UP001589844"/>
    </source>
</evidence>
<dbReference type="EMBL" id="JBHLXJ010000004">
    <property type="protein sequence ID" value="MFC0349047.1"/>
    <property type="molecule type" value="Genomic_DNA"/>
</dbReference>
<sequence length="98" mass="11059">MVEATITHAIVAFFVFELPPTGMMPSTNLITSLTSLIESNLGLRVSTENSGVIPYSHDRSIYHWLVLIMPNLAALITKSYSYPQYFSHPLIKFRNVML</sequence>
<protein>
    <submittedName>
        <fullName evidence="1">Uncharacterized protein</fullName>
    </submittedName>
</protein>
<proteinExistence type="predicted"/>
<dbReference type="Proteomes" id="UP001589844">
    <property type="component" value="Unassembled WGS sequence"/>
</dbReference>
<comment type="caution">
    <text evidence="1">The sequence shown here is derived from an EMBL/GenBank/DDBJ whole genome shotgun (WGS) entry which is preliminary data.</text>
</comment>
<name>A0ABV6IBK9_9BURK</name>
<gene>
    <name evidence="1" type="ORF">ACFFJH_04450</name>
</gene>
<reference evidence="1 2" key="1">
    <citation type="submission" date="2024-09" db="EMBL/GenBank/DDBJ databases">
        <authorList>
            <person name="Sun Q."/>
            <person name="Mori K."/>
        </authorList>
    </citation>
    <scope>NUCLEOTIDE SEQUENCE [LARGE SCALE GENOMIC DNA]</scope>
    <source>
        <strain evidence="1 2">CCM 8677</strain>
    </source>
</reference>